<dbReference type="PROSITE" id="PS51296">
    <property type="entry name" value="RIESKE"/>
    <property type="match status" value="1"/>
</dbReference>
<evidence type="ECO:0000256" key="3">
    <source>
        <dbReference type="ARBA" id="ARBA00022723"/>
    </source>
</evidence>
<dbReference type="Gene3D" id="2.102.10.10">
    <property type="entry name" value="Rieske [2Fe-2S] iron-sulphur domain"/>
    <property type="match status" value="1"/>
</dbReference>
<dbReference type="CDD" id="cd03469">
    <property type="entry name" value="Rieske_RO_Alpha_N"/>
    <property type="match status" value="1"/>
</dbReference>
<protein>
    <submittedName>
        <fullName evidence="9">Rieske-like 2Fe-2S protein</fullName>
    </submittedName>
</protein>
<feature type="domain" description="Rieske" evidence="8">
    <location>
        <begin position="61"/>
        <end position="182"/>
    </location>
</feature>
<evidence type="ECO:0000256" key="6">
    <source>
        <dbReference type="ARBA" id="ARBA00023014"/>
    </source>
</evidence>
<evidence type="ECO:0000313" key="10">
    <source>
        <dbReference type="Proteomes" id="UP000247591"/>
    </source>
</evidence>
<comment type="caution">
    <text evidence="9">The sequence shown here is derived from an EMBL/GenBank/DDBJ whole genome shotgun (WGS) entry which is preliminary data.</text>
</comment>
<dbReference type="RefSeq" id="WP_110472815.1">
    <property type="nucleotide sequence ID" value="NZ_QJSP01000027.1"/>
</dbReference>
<dbReference type="InterPro" id="IPR036922">
    <property type="entry name" value="Rieske_2Fe-2S_sf"/>
</dbReference>
<feature type="region of interest" description="Disordered" evidence="7">
    <location>
        <begin position="1"/>
        <end position="34"/>
    </location>
</feature>
<feature type="compositionally biased region" description="Polar residues" evidence="7">
    <location>
        <begin position="1"/>
        <end position="12"/>
    </location>
</feature>
<comment type="cofactor">
    <cofactor evidence="1">
        <name>Fe cation</name>
        <dbReference type="ChEBI" id="CHEBI:24875"/>
    </cofactor>
</comment>
<dbReference type="Gene3D" id="3.90.380.10">
    <property type="entry name" value="Naphthalene 1,2-dioxygenase Alpha Subunit, Chain A, domain 1"/>
    <property type="match status" value="1"/>
</dbReference>
<dbReference type="AlphaFoldDB" id="A0A318RBJ0"/>
<keyword evidence="5" id="KW-0408">Iron</keyword>
<accession>A0A318RBJ0</accession>
<evidence type="ECO:0000256" key="5">
    <source>
        <dbReference type="ARBA" id="ARBA00023004"/>
    </source>
</evidence>
<sequence length="479" mass="53973">MTDTVENAQTPGAQKPGAQKPGAQKPGAQTPATTPLTIGVDAYLSRDYARAEGDLLWSKVWQQVGRVEEIPKVGDYLTYEIMDDSIIITRTGLAGPGNTGSISAYHNVCSHRGRRLVDRAPGEHEARGSCRAFVCGFHGWTYDLEGNNTWAAEKEDWPTGLTDNRTRLTPVQVDTWGGWIWINMDPDAEPLRKYLEPAATLLDPFGLENMRYRWRKWLVFDCNWKVALEAFMETYHVPYTHPEFRKFGTFLGWSRYQGRHSNIGYDAPKGMEENQAKLRVADGPDARLSTIELQNFTWENANTNTTRTLVDAAERLTDELPEGTPPGEVLRHWLASAKKDDANRGVVWPEVDPEVIAKSGTAWQIFPNFQIGHALNNMLCYSARPYGDDPDKCIFEAAVYELFPEGEEPETKWEYTPEDDPGWRTVLPQDFSNMAAVQKGMKARGFTGPKPNPYRERSIVNLHHNLAMYMGTGAPTDLD</sequence>
<dbReference type="PANTHER" id="PTHR43756:SF5">
    <property type="entry name" value="CHOLINE MONOOXYGENASE, CHLOROPLASTIC"/>
    <property type="match status" value="1"/>
</dbReference>
<evidence type="ECO:0000256" key="1">
    <source>
        <dbReference type="ARBA" id="ARBA00001962"/>
    </source>
</evidence>
<dbReference type="GO" id="GO:0005506">
    <property type="term" value="F:iron ion binding"/>
    <property type="evidence" value="ECO:0007669"/>
    <property type="project" value="InterPro"/>
</dbReference>
<dbReference type="InterPro" id="IPR017941">
    <property type="entry name" value="Rieske_2Fe-2S"/>
</dbReference>
<evidence type="ECO:0000259" key="8">
    <source>
        <dbReference type="PROSITE" id="PS51296"/>
    </source>
</evidence>
<proteinExistence type="predicted"/>
<dbReference type="GO" id="GO:0051537">
    <property type="term" value="F:2 iron, 2 sulfur cluster binding"/>
    <property type="evidence" value="ECO:0007669"/>
    <property type="project" value="UniProtKB-KW"/>
</dbReference>
<keyword evidence="4" id="KW-0560">Oxidoreductase</keyword>
<organism evidence="9 10">
    <name type="scientific">Williamsia limnetica</name>
    <dbReference type="NCBI Taxonomy" id="882452"/>
    <lineage>
        <taxon>Bacteria</taxon>
        <taxon>Bacillati</taxon>
        <taxon>Actinomycetota</taxon>
        <taxon>Actinomycetes</taxon>
        <taxon>Mycobacteriales</taxon>
        <taxon>Nocardiaceae</taxon>
        <taxon>Williamsia</taxon>
    </lineage>
</organism>
<dbReference type="GO" id="GO:0004497">
    <property type="term" value="F:monooxygenase activity"/>
    <property type="evidence" value="ECO:0007669"/>
    <property type="project" value="UniProtKB-ARBA"/>
</dbReference>
<dbReference type="PRINTS" id="PR00090">
    <property type="entry name" value="RNGDIOXGNASE"/>
</dbReference>
<dbReference type="InterPro" id="IPR001663">
    <property type="entry name" value="Rng_hydr_dOase-A"/>
</dbReference>
<dbReference type="EMBL" id="QJSP01000027">
    <property type="protein sequence ID" value="PYE11951.1"/>
    <property type="molecule type" value="Genomic_DNA"/>
</dbReference>
<reference evidence="9 10" key="1">
    <citation type="submission" date="2018-06" db="EMBL/GenBank/DDBJ databases">
        <title>Genomic Encyclopedia of Type Strains, Phase IV (KMG-IV): sequencing the most valuable type-strain genomes for metagenomic binning, comparative biology and taxonomic classification.</title>
        <authorList>
            <person name="Goeker M."/>
        </authorList>
    </citation>
    <scope>NUCLEOTIDE SEQUENCE [LARGE SCALE GENOMIC DNA]</scope>
    <source>
        <strain evidence="9 10">DSM 45521</strain>
    </source>
</reference>
<dbReference type="Pfam" id="PF00355">
    <property type="entry name" value="Rieske"/>
    <property type="match status" value="1"/>
</dbReference>
<dbReference type="GO" id="GO:0016705">
    <property type="term" value="F:oxidoreductase activity, acting on paired donors, with incorporation or reduction of molecular oxygen"/>
    <property type="evidence" value="ECO:0007669"/>
    <property type="project" value="UniProtKB-ARBA"/>
</dbReference>
<dbReference type="InterPro" id="IPR015879">
    <property type="entry name" value="Ring_hydroxy_dOase_asu_C_dom"/>
</dbReference>
<evidence type="ECO:0000256" key="7">
    <source>
        <dbReference type="SAM" id="MobiDB-lite"/>
    </source>
</evidence>
<gene>
    <name evidence="9" type="ORF">DFR67_12725</name>
</gene>
<dbReference type="PANTHER" id="PTHR43756">
    <property type="entry name" value="CHOLINE MONOOXYGENASE, CHLOROPLASTIC"/>
    <property type="match status" value="1"/>
</dbReference>
<keyword evidence="3" id="KW-0479">Metal-binding</keyword>
<evidence type="ECO:0000313" key="9">
    <source>
        <dbReference type="EMBL" id="PYE11951.1"/>
    </source>
</evidence>
<keyword evidence="6" id="KW-0411">Iron-sulfur</keyword>
<evidence type="ECO:0000256" key="4">
    <source>
        <dbReference type="ARBA" id="ARBA00023002"/>
    </source>
</evidence>
<evidence type="ECO:0000256" key="2">
    <source>
        <dbReference type="ARBA" id="ARBA00022714"/>
    </source>
</evidence>
<dbReference type="SUPFAM" id="SSF55961">
    <property type="entry name" value="Bet v1-like"/>
    <property type="match status" value="1"/>
</dbReference>
<keyword evidence="10" id="KW-1185">Reference proteome</keyword>
<keyword evidence="2" id="KW-0001">2Fe-2S</keyword>
<dbReference type="SUPFAM" id="SSF50022">
    <property type="entry name" value="ISP domain"/>
    <property type="match status" value="1"/>
</dbReference>
<name>A0A318RBJ0_WILLI</name>
<dbReference type="Pfam" id="PF00848">
    <property type="entry name" value="Ring_hydroxyl_A"/>
    <property type="match status" value="1"/>
</dbReference>
<dbReference type="Proteomes" id="UP000247591">
    <property type="component" value="Unassembled WGS sequence"/>
</dbReference>
<dbReference type="OrthoDB" id="5243643at2"/>